<dbReference type="Proteomes" id="UP000224740">
    <property type="component" value="Unassembled WGS sequence"/>
</dbReference>
<evidence type="ECO:0000313" key="13">
    <source>
        <dbReference type="Proteomes" id="UP000264693"/>
    </source>
</evidence>
<protein>
    <submittedName>
        <fullName evidence="10">QacE family quaternary ammonium compound efflux SMR transporter</fullName>
    </submittedName>
</protein>
<name>A0A347TIB6_9BACT</name>
<comment type="subcellular location">
    <subcellularLocation>
        <location evidence="1 8">Cell membrane</location>
        <topology evidence="1 8">Multi-pass membrane protein</topology>
    </subcellularLocation>
</comment>
<keyword evidence="5 9" id="KW-1133">Transmembrane helix</keyword>
<evidence type="ECO:0000256" key="5">
    <source>
        <dbReference type="ARBA" id="ARBA00022989"/>
    </source>
</evidence>
<keyword evidence="4 8" id="KW-0812">Transmembrane</keyword>
<evidence type="ECO:0000256" key="8">
    <source>
        <dbReference type="RuleBase" id="RU003942"/>
    </source>
</evidence>
<dbReference type="EMBL" id="NXAO01000045">
    <property type="protein sequence ID" value="PHO14927.1"/>
    <property type="molecule type" value="Genomic_DNA"/>
</dbReference>
<feature type="transmembrane region" description="Helical" evidence="9">
    <location>
        <begin position="57"/>
        <end position="78"/>
    </location>
</feature>
<dbReference type="SUPFAM" id="SSF103481">
    <property type="entry name" value="Multidrug resistance efflux transporter EmrE"/>
    <property type="match status" value="1"/>
</dbReference>
<keyword evidence="3" id="KW-1003">Cell membrane</keyword>
<dbReference type="KEGG" id="amar:AMRN_0577"/>
<reference evidence="11" key="2">
    <citation type="submission" date="2017-09" db="EMBL/GenBank/DDBJ databases">
        <authorList>
            <person name="Perez-Cataluna A."/>
            <person name="Figueras M.J."/>
            <person name="Salas-Masso N."/>
        </authorList>
    </citation>
    <scope>NUCLEOTIDE SEQUENCE</scope>
    <source>
        <strain evidence="11">CECT 7727</strain>
    </source>
</reference>
<evidence type="ECO:0000256" key="7">
    <source>
        <dbReference type="ARBA" id="ARBA00038032"/>
    </source>
</evidence>
<reference evidence="12" key="1">
    <citation type="submission" date="2017-09" db="EMBL/GenBank/DDBJ databases">
        <title>Arcobacter canalis sp. nov., a new species isolated from a water canal contaminated with urban sewage.</title>
        <authorList>
            <person name="Perez-Cataluna A."/>
            <person name="Salas-Masso N."/>
            <person name="Figueras M.J."/>
        </authorList>
    </citation>
    <scope>NUCLEOTIDE SEQUENCE [LARGE SCALE GENOMIC DNA]</scope>
    <source>
        <strain evidence="12">CECT 7727</strain>
    </source>
</reference>
<dbReference type="RefSeq" id="WP_099311470.1">
    <property type="nucleotide sequence ID" value="NZ_CP032101.1"/>
</dbReference>
<evidence type="ECO:0000313" key="10">
    <source>
        <dbReference type="EMBL" id="AXX86344.1"/>
    </source>
</evidence>
<dbReference type="PANTHER" id="PTHR30561">
    <property type="entry name" value="SMR FAMILY PROTON-DEPENDENT DRUG EFFLUX TRANSPORTER SUGE"/>
    <property type="match status" value="1"/>
</dbReference>
<evidence type="ECO:0000313" key="12">
    <source>
        <dbReference type="Proteomes" id="UP000224740"/>
    </source>
</evidence>
<evidence type="ECO:0000256" key="4">
    <source>
        <dbReference type="ARBA" id="ARBA00022692"/>
    </source>
</evidence>
<dbReference type="Gene3D" id="1.10.3730.20">
    <property type="match status" value="1"/>
</dbReference>
<organism evidence="10 13">
    <name type="scientific">Malaciobacter marinus</name>
    <dbReference type="NCBI Taxonomy" id="505249"/>
    <lineage>
        <taxon>Bacteria</taxon>
        <taxon>Pseudomonadati</taxon>
        <taxon>Campylobacterota</taxon>
        <taxon>Epsilonproteobacteria</taxon>
        <taxon>Campylobacterales</taxon>
        <taxon>Arcobacteraceae</taxon>
        <taxon>Malaciobacter</taxon>
    </lineage>
</organism>
<dbReference type="InterPro" id="IPR037185">
    <property type="entry name" value="EmrE-like"/>
</dbReference>
<dbReference type="InterPro" id="IPR000390">
    <property type="entry name" value="Small_drug/metabolite_transptr"/>
</dbReference>
<evidence type="ECO:0000256" key="3">
    <source>
        <dbReference type="ARBA" id="ARBA00022475"/>
    </source>
</evidence>
<keyword evidence="2" id="KW-0813">Transport</keyword>
<dbReference type="Pfam" id="PF00893">
    <property type="entry name" value="Multi_Drug_Res"/>
    <property type="match status" value="1"/>
</dbReference>
<evidence type="ECO:0000256" key="2">
    <source>
        <dbReference type="ARBA" id="ARBA00022448"/>
    </source>
</evidence>
<keyword evidence="6 9" id="KW-0472">Membrane</keyword>
<accession>A0A347TIB6</accession>
<dbReference type="InterPro" id="IPR045324">
    <property type="entry name" value="Small_multidrug_res"/>
</dbReference>
<dbReference type="GO" id="GO:0005886">
    <property type="term" value="C:plasma membrane"/>
    <property type="evidence" value="ECO:0007669"/>
    <property type="project" value="UniProtKB-SubCell"/>
</dbReference>
<feature type="transmembrane region" description="Helical" evidence="9">
    <location>
        <begin position="29"/>
        <end position="50"/>
    </location>
</feature>
<dbReference type="Proteomes" id="UP000264693">
    <property type="component" value="Chromosome"/>
</dbReference>
<evidence type="ECO:0000256" key="9">
    <source>
        <dbReference type="SAM" id="Phobius"/>
    </source>
</evidence>
<keyword evidence="12" id="KW-1185">Reference proteome</keyword>
<evidence type="ECO:0000256" key="6">
    <source>
        <dbReference type="ARBA" id="ARBA00023136"/>
    </source>
</evidence>
<reference evidence="10 13" key="3">
    <citation type="submission" date="2018-08" db="EMBL/GenBank/DDBJ databases">
        <title>Complete genome of the Arcobacter marinus type strain JCM 15502.</title>
        <authorList>
            <person name="Miller W.G."/>
            <person name="Yee E."/>
            <person name="Huynh S."/>
            <person name="Parker C.T."/>
        </authorList>
    </citation>
    <scope>NUCLEOTIDE SEQUENCE [LARGE SCALE GENOMIC DNA]</scope>
    <source>
        <strain evidence="10 13">JCM 15502</strain>
    </source>
</reference>
<dbReference type="PANTHER" id="PTHR30561:SF1">
    <property type="entry name" value="MULTIDRUG TRANSPORTER EMRE"/>
    <property type="match status" value="1"/>
</dbReference>
<sequence length="105" mass="11729">MHWWYLFAGIIFEVMGTLCIKQTSITNSYYWAGAVLIFYIISFSLVGLAVKKIDIGTAYAIWAGFGTVAITLLGWLIFKELMSTQKFIAILLIVMGTVMLKLGHA</sequence>
<dbReference type="EMBL" id="CP032101">
    <property type="protein sequence ID" value="AXX86344.1"/>
    <property type="molecule type" value="Genomic_DNA"/>
</dbReference>
<comment type="similarity">
    <text evidence="7 8">Belongs to the drug/metabolite transporter (DMT) superfamily. Small multidrug resistance (SMR) (TC 2.A.7.1) family.</text>
</comment>
<dbReference type="GO" id="GO:0022857">
    <property type="term" value="F:transmembrane transporter activity"/>
    <property type="evidence" value="ECO:0007669"/>
    <property type="project" value="InterPro"/>
</dbReference>
<feature type="transmembrane region" description="Helical" evidence="9">
    <location>
        <begin position="84"/>
        <end position="103"/>
    </location>
</feature>
<evidence type="ECO:0000313" key="11">
    <source>
        <dbReference type="EMBL" id="PHO14927.1"/>
    </source>
</evidence>
<dbReference type="AlphaFoldDB" id="A0A347TIB6"/>
<proteinExistence type="inferred from homology"/>
<evidence type="ECO:0000256" key="1">
    <source>
        <dbReference type="ARBA" id="ARBA00004651"/>
    </source>
</evidence>
<gene>
    <name evidence="10" type="ORF">AMRN_0577</name>
    <name evidence="11" type="ORF">CPH92_09420</name>
</gene>